<dbReference type="InterPro" id="IPR015590">
    <property type="entry name" value="Aldehyde_DH_dom"/>
</dbReference>
<dbReference type="GO" id="GO:0016620">
    <property type="term" value="F:oxidoreductase activity, acting on the aldehyde or oxo group of donors, NAD or NADP as acceptor"/>
    <property type="evidence" value="ECO:0007669"/>
    <property type="project" value="InterPro"/>
</dbReference>
<dbReference type="Proteomes" id="UP000178425">
    <property type="component" value="Unassembled WGS sequence"/>
</dbReference>
<evidence type="ECO:0000256" key="3">
    <source>
        <dbReference type="PROSITE-ProRule" id="PRU10007"/>
    </source>
</evidence>
<dbReference type="PANTHER" id="PTHR11699">
    <property type="entry name" value="ALDEHYDE DEHYDROGENASE-RELATED"/>
    <property type="match status" value="1"/>
</dbReference>
<dbReference type="InterPro" id="IPR029510">
    <property type="entry name" value="Ald_DH_CS_GLU"/>
</dbReference>
<proteinExistence type="inferred from homology"/>
<protein>
    <recommendedName>
        <fullName evidence="5">Aldehyde dehydrogenase domain-containing protein</fullName>
    </recommendedName>
</protein>
<feature type="active site" evidence="3">
    <location>
        <position position="254"/>
    </location>
</feature>
<organism evidence="6 7">
    <name type="scientific">Candidatus Giovannonibacteria bacterium RIFCSPHIGHO2_02_43_13</name>
    <dbReference type="NCBI Taxonomy" id="1798330"/>
    <lineage>
        <taxon>Bacteria</taxon>
        <taxon>Candidatus Giovannoniibacteriota</taxon>
    </lineage>
</organism>
<comment type="similarity">
    <text evidence="1 4">Belongs to the aldehyde dehydrogenase family.</text>
</comment>
<evidence type="ECO:0000256" key="4">
    <source>
        <dbReference type="RuleBase" id="RU003345"/>
    </source>
</evidence>
<dbReference type="InterPro" id="IPR016160">
    <property type="entry name" value="Ald_DH_CS_CYS"/>
</dbReference>
<feature type="domain" description="Aldehyde dehydrogenase" evidence="5">
    <location>
        <begin position="19"/>
        <end position="478"/>
    </location>
</feature>
<dbReference type="SUPFAM" id="SSF53720">
    <property type="entry name" value="ALDH-like"/>
    <property type="match status" value="1"/>
</dbReference>
<dbReference type="Gene3D" id="3.40.605.10">
    <property type="entry name" value="Aldehyde Dehydrogenase, Chain A, domain 1"/>
    <property type="match status" value="1"/>
</dbReference>
<gene>
    <name evidence="6" type="ORF">A2W54_02445</name>
</gene>
<dbReference type="InterPro" id="IPR016162">
    <property type="entry name" value="Ald_DH_N"/>
</dbReference>
<dbReference type="InterPro" id="IPR016163">
    <property type="entry name" value="Ald_DH_C"/>
</dbReference>
<name>A0A1F5WTF9_9BACT</name>
<dbReference type="Gene3D" id="3.40.309.10">
    <property type="entry name" value="Aldehyde Dehydrogenase, Chain A, domain 2"/>
    <property type="match status" value="1"/>
</dbReference>
<evidence type="ECO:0000313" key="6">
    <source>
        <dbReference type="EMBL" id="OGF78904.1"/>
    </source>
</evidence>
<evidence type="ECO:0000313" key="7">
    <source>
        <dbReference type="Proteomes" id="UP000178425"/>
    </source>
</evidence>
<evidence type="ECO:0000256" key="2">
    <source>
        <dbReference type="ARBA" id="ARBA00023002"/>
    </source>
</evidence>
<keyword evidence="2 4" id="KW-0560">Oxidoreductase</keyword>
<sequence>MLKYPDKIFHWINDKEVSGDSGKFFDKYDPATGAVLTRVAIGEKKETDTALAAAEKAYSGWSQTNVSKRAEILQKAVSRLNERKGELAEIVAIESGKPRKISIGEVEGAIKCGRFFADEGAKLFGTKEILTSAVPGRKVELRRRPVGVGALITPFNNPAAGIAWKLFVALLCGNAVVIKSHSYTPFIAIWYAKLLKEVGLPSGVVNVLQGGGGNVGAALVSDQRVKFVSLTGSLATGASILKNTADRLAKVSIEAGGKNPFVVCDDADLERAATFAVESAFVDGGQRCAAASRIIIFESVYEKFKKLFIEKASKLKVGVGDDCDYGAIISLERMGQILKYANDAVKNGAKLTLGNPVAKSEKGYFIEPIVLENVKIIDPIWREEVFGPVVVLAKAKDFEDALRLANDSDFKLSGAIHTKDLKRAEDFIKRYISGVTRVNGPTHGSEPHMPFGGVGMSGNGWREPGSKALDFYADWKQVSIDN</sequence>
<dbReference type="CDD" id="cd07078">
    <property type="entry name" value="ALDH"/>
    <property type="match status" value="1"/>
</dbReference>
<reference evidence="6 7" key="1">
    <citation type="journal article" date="2016" name="Nat. Commun.">
        <title>Thousands of microbial genomes shed light on interconnected biogeochemical processes in an aquifer system.</title>
        <authorList>
            <person name="Anantharaman K."/>
            <person name="Brown C.T."/>
            <person name="Hug L.A."/>
            <person name="Sharon I."/>
            <person name="Castelle C.J."/>
            <person name="Probst A.J."/>
            <person name="Thomas B.C."/>
            <person name="Singh A."/>
            <person name="Wilkins M.J."/>
            <person name="Karaoz U."/>
            <person name="Brodie E.L."/>
            <person name="Williams K.H."/>
            <person name="Hubbard S.S."/>
            <person name="Banfield J.F."/>
        </authorList>
    </citation>
    <scope>NUCLEOTIDE SEQUENCE [LARGE SCALE GENOMIC DNA]</scope>
</reference>
<evidence type="ECO:0000259" key="5">
    <source>
        <dbReference type="Pfam" id="PF00171"/>
    </source>
</evidence>
<dbReference type="Pfam" id="PF00171">
    <property type="entry name" value="Aldedh"/>
    <property type="match status" value="1"/>
</dbReference>
<dbReference type="InterPro" id="IPR016161">
    <property type="entry name" value="Ald_DH/histidinol_DH"/>
</dbReference>
<dbReference type="AlphaFoldDB" id="A0A1F5WTF9"/>
<evidence type="ECO:0000256" key="1">
    <source>
        <dbReference type="ARBA" id="ARBA00009986"/>
    </source>
</evidence>
<dbReference type="PROSITE" id="PS00070">
    <property type="entry name" value="ALDEHYDE_DEHYDR_CYS"/>
    <property type="match status" value="1"/>
</dbReference>
<accession>A0A1F5WTF9</accession>
<dbReference type="EMBL" id="MFHI01000016">
    <property type="protein sequence ID" value="OGF78904.1"/>
    <property type="molecule type" value="Genomic_DNA"/>
</dbReference>
<comment type="caution">
    <text evidence="6">The sequence shown here is derived from an EMBL/GenBank/DDBJ whole genome shotgun (WGS) entry which is preliminary data.</text>
</comment>
<dbReference type="FunFam" id="3.40.605.10:FF:000007">
    <property type="entry name" value="NAD/NADP-dependent betaine aldehyde dehydrogenase"/>
    <property type="match status" value="1"/>
</dbReference>
<dbReference type="PROSITE" id="PS00687">
    <property type="entry name" value="ALDEHYDE_DEHYDR_GLU"/>
    <property type="match status" value="1"/>
</dbReference>